<dbReference type="Proteomes" id="UP000184130">
    <property type="component" value="Unassembled WGS sequence"/>
</dbReference>
<accession>A0A1M6U4X9</accession>
<reference evidence="1 2" key="1">
    <citation type="submission" date="2016-11" db="EMBL/GenBank/DDBJ databases">
        <authorList>
            <person name="Jaros S."/>
            <person name="Januszkiewicz K."/>
            <person name="Wedrychowicz H."/>
        </authorList>
    </citation>
    <scope>NUCLEOTIDE SEQUENCE [LARGE SCALE GENOMIC DNA]</scope>
    <source>
        <strain evidence="1 2">KHT3</strain>
    </source>
</reference>
<dbReference type="OrthoDB" id="9838285at2"/>
<name>A0A1M6U4X9_XYLRU</name>
<dbReference type="RefSeq" id="WP_073207094.1">
    <property type="nucleotide sequence ID" value="NZ_FRBD01000008.1"/>
</dbReference>
<protein>
    <submittedName>
        <fullName evidence="1">Uncharacterized protein</fullName>
    </submittedName>
</protein>
<organism evidence="1 2">
    <name type="scientific">Xylanibacter ruminicola</name>
    <name type="common">Prevotella ruminicola</name>
    <dbReference type="NCBI Taxonomy" id="839"/>
    <lineage>
        <taxon>Bacteria</taxon>
        <taxon>Pseudomonadati</taxon>
        <taxon>Bacteroidota</taxon>
        <taxon>Bacteroidia</taxon>
        <taxon>Bacteroidales</taxon>
        <taxon>Prevotellaceae</taxon>
        <taxon>Xylanibacter</taxon>
    </lineage>
</organism>
<evidence type="ECO:0000313" key="1">
    <source>
        <dbReference type="EMBL" id="SHK64233.1"/>
    </source>
</evidence>
<dbReference type="InterPro" id="IPR032675">
    <property type="entry name" value="LRR_dom_sf"/>
</dbReference>
<proteinExistence type="predicted"/>
<sequence>MKQFDREKDGDEYLYTIDGEVWLCGDEEAFGLIRDWEKRYDDPEVITSPDVFDDDDRMIDDHFVVYTKDGKHLLNCLSAFNEPEYTVKEGVVTICDDAFYWRQNSEERLTLYVPYTVRLIGDHVFGDAGGRIVIKHPIDIPE</sequence>
<gene>
    <name evidence="1" type="ORF">SAMN05216463_10820</name>
</gene>
<dbReference type="AlphaFoldDB" id="A0A1M6U4X9"/>
<dbReference type="Gene3D" id="3.80.10.10">
    <property type="entry name" value="Ribonuclease Inhibitor"/>
    <property type="match status" value="1"/>
</dbReference>
<evidence type="ECO:0000313" key="2">
    <source>
        <dbReference type="Proteomes" id="UP000184130"/>
    </source>
</evidence>
<dbReference type="EMBL" id="FRBD01000008">
    <property type="protein sequence ID" value="SHK64233.1"/>
    <property type="molecule type" value="Genomic_DNA"/>
</dbReference>